<dbReference type="PANTHER" id="PTHR43612:SF3">
    <property type="entry name" value="TRIFUNCTIONAL ENZYME SUBUNIT ALPHA, MITOCHONDRIAL"/>
    <property type="match status" value="1"/>
</dbReference>
<evidence type="ECO:0000313" key="4">
    <source>
        <dbReference type="EMBL" id="MBM0233575.1"/>
    </source>
</evidence>
<evidence type="ECO:0000256" key="1">
    <source>
        <dbReference type="ARBA" id="ARBA00049556"/>
    </source>
</evidence>
<evidence type="ECO:0000313" key="5">
    <source>
        <dbReference type="Proteomes" id="UP000601027"/>
    </source>
</evidence>
<dbReference type="Gene3D" id="3.40.50.720">
    <property type="entry name" value="NAD(P)-binding Rossmann-like Domain"/>
    <property type="match status" value="1"/>
</dbReference>
<dbReference type="InterPro" id="IPR006176">
    <property type="entry name" value="3-OHacyl-CoA_DH_NAD-bd"/>
</dbReference>
<evidence type="ECO:0000256" key="2">
    <source>
        <dbReference type="SAM" id="MobiDB-lite"/>
    </source>
</evidence>
<name>A0ABS1XWD6_9ACTN</name>
<feature type="region of interest" description="Disordered" evidence="2">
    <location>
        <begin position="636"/>
        <end position="658"/>
    </location>
</feature>
<dbReference type="SUPFAM" id="SSF48179">
    <property type="entry name" value="6-phosphogluconate dehydrogenase C-terminal domain-like"/>
    <property type="match status" value="1"/>
</dbReference>
<feature type="domain" description="3-hydroxyacyl-CoA dehydrogenase NAD binding" evidence="3">
    <location>
        <begin position="334"/>
        <end position="511"/>
    </location>
</feature>
<comment type="catalytic activity">
    <reaction evidence="1">
        <text>a (3S)-3-hydroxyacyl-CoA + NAD(+) = a 3-oxoacyl-CoA + NADH + H(+)</text>
        <dbReference type="Rhea" id="RHEA:22432"/>
        <dbReference type="ChEBI" id="CHEBI:15378"/>
        <dbReference type="ChEBI" id="CHEBI:57318"/>
        <dbReference type="ChEBI" id="CHEBI:57540"/>
        <dbReference type="ChEBI" id="CHEBI:57945"/>
        <dbReference type="ChEBI" id="CHEBI:90726"/>
        <dbReference type="EC" id="1.1.1.35"/>
    </reaction>
</comment>
<dbReference type="InterPro" id="IPR001753">
    <property type="entry name" value="Enoyl-CoA_hydra/iso"/>
</dbReference>
<dbReference type="Pfam" id="PF00378">
    <property type="entry name" value="ECH_1"/>
    <property type="match status" value="1"/>
</dbReference>
<dbReference type="InterPro" id="IPR036291">
    <property type="entry name" value="NAD(P)-bd_dom_sf"/>
</dbReference>
<keyword evidence="5" id="KW-1185">Reference proteome</keyword>
<dbReference type="SUPFAM" id="SSF51735">
    <property type="entry name" value="NAD(P)-binding Rossmann-fold domains"/>
    <property type="match status" value="1"/>
</dbReference>
<dbReference type="Gene3D" id="1.10.1040.50">
    <property type="match status" value="1"/>
</dbReference>
<dbReference type="Pfam" id="PF02737">
    <property type="entry name" value="3HCDH_N"/>
    <property type="match status" value="1"/>
</dbReference>
<organism evidence="4 5">
    <name type="scientific">Micromonospora parastrephiae</name>
    <dbReference type="NCBI Taxonomy" id="2806101"/>
    <lineage>
        <taxon>Bacteria</taxon>
        <taxon>Bacillati</taxon>
        <taxon>Actinomycetota</taxon>
        <taxon>Actinomycetes</taxon>
        <taxon>Micromonosporales</taxon>
        <taxon>Micromonosporaceae</taxon>
        <taxon>Micromonospora</taxon>
    </lineage>
</organism>
<dbReference type="PANTHER" id="PTHR43612">
    <property type="entry name" value="TRIFUNCTIONAL ENZYME SUBUNIT ALPHA"/>
    <property type="match status" value="1"/>
</dbReference>
<dbReference type="InterPro" id="IPR050136">
    <property type="entry name" value="FA_oxidation_alpha_subunit"/>
</dbReference>
<evidence type="ECO:0000259" key="3">
    <source>
        <dbReference type="Pfam" id="PF02737"/>
    </source>
</evidence>
<dbReference type="SUPFAM" id="SSF52096">
    <property type="entry name" value="ClpP/crotonase"/>
    <property type="match status" value="1"/>
</dbReference>
<dbReference type="RefSeq" id="WP_203176688.1">
    <property type="nucleotide sequence ID" value="NZ_JAEVHM010000086.1"/>
</dbReference>
<dbReference type="CDD" id="cd06558">
    <property type="entry name" value="crotonase-like"/>
    <property type="match status" value="1"/>
</dbReference>
<gene>
    <name evidence="4" type="ORF">JNW91_17960</name>
</gene>
<dbReference type="InterPro" id="IPR029045">
    <property type="entry name" value="ClpP/crotonase-like_dom_sf"/>
</dbReference>
<reference evidence="4 5" key="1">
    <citation type="submission" date="2021-01" db="EMBL/GenBank/DDBJ databases">
        <title>Draft genome sequence of Micromonospora sp. strain STR1_7.</title>
        <authorList>
            <person name="Karlyshev A."/>
            <person name="Jawad R."/>
        </authorList>
    </citation>
    <scope>NUCLEOTIDE SEQUENCE [LARGE SCALE GENOMIC DNA]</scope>
    <source>
        <strain evidence="4 5">STR1-7</strain>
    </source>
</reference>
<comment type="caution">
    <text evidence="4">The sequence shown here is derived from an EMBL/GenBank/DDBJ whole genome shotgun (WGS) entry which is preliminary data.</text>
</comment>
<dbReference type="Gene3D" id="3.90.226.10">
    <property type="entry name" value="2-enoyl-CoA Hydratase, Chain A, domain 1"/>
    <property type="match status" value="1"/>
</dbReference>
<dbReference type="InterPro" id="IPR008927">
    <property type="entry name" value="6-PGluconate_DH-like_C_sf"/>
</dbReference>
<dbReference type="Proteomes" id="UP000601027">
    <property type="component" value="Unassembled WGS sequence"/>
</dbReference>
<dbReference type="EMBL" id="JAEVHM010000086">
    <property type="protein sequence ID" value="MBM0233575.1"/>
    <property type="molecule type" value="Genomic_DNA"/>
</dbReference>
<proteinExistence type="predicted"/>
<accession>A0ABS1XWD6</accession>
<protein>
    <submittedName>
        <fullName evidence="4">Enoyl-CoA hydratase/isomerase family protein</fullName>
    </submittedName>
</protein>
<sequence>MTTLDAPPLPTETVTTAAFDLVDLPAGAGRVALVRLDNGDPPGPAMRPTTFGPQSLANLDQTLDALSTMAAAGEIAAVALTGKAMMFATGADLAMVPTVTAYEQALETIRQGQTVFRRLADLGVPTFAFINGLAIGGGLELALHCTYRTVSESAPALGLPECALGLVPGWGGTRLLPHLIGPEGAVRVIVTDALEDRRLLDPRTAHQLGVVDALLPAADFVGASLDWAAGVLQGRTAVPRPAPAPTTTWEAAIAHGHEFVGARAGATAAANRALDLIALAGTAPADEAFAAAAETTAELLMTDEFRASLYAVGLVRAATAPALGGGLPTPIRRVGVLGSGDAAARLAALCARRLQVPVVICGADRAAADRALRQAGELVSAHVGADRAGTSSAARQRALLSSGDDVHALAGADVVLECVQDRAAVPGLLAAAEEALGDTGVLVSTTGTVRVADLARGLRRPQRLLAIRLVPPMDTSGLVEVVAGDETDDAAEAAVRTLARRLGKVPVRIGDGAGGVVVRLLTRLVTASLAAAGGAVRADAALAPLGLPARVGVLADLVGVDLPAEVADAPAPSTDEVRHRVAVALAEEVHAMLAEGVVRTPTDVDRCLLLGAGWPTHLGGLTPYLDRVGASAQAHGAPFLPTGMASRPRSDADTTAAR</sequence>